<dbReference type="EMBL" id="JXUW01000018">
    <property type="protein sequence ID" value="KJE76303.1"/>
    <property type="molecule type" value="Genomic_DNA"/>
</dbReference>
<organism evidence="2 3">
    <name type="scientific">Ferrimicrobium acidiphilum DSM 19497</name>
    <dbReference type="NCBI Taxonomy" id="1121877"/>
    <lineage>
        <taxon>Bacteria</taxon>
        <taxon>Bacillati</taxon>
        <taxon>Actinomycetota</taxon>
        <taxon>Acidimicrobiia</taxon>
        <taxon>Acidimicrobiales</taxon>
        <taxon>Acidimicrobiaceae</taxon>
        <taxon>Ferrimicrobium</taxon>
    </lineage>
</organism>
<feature type="coiled-coil region" evidence="1">
    <location>
        <begin position="65"/>
        <end position="92"/>
    </location>
</feature>
<dbReference type="GO" id="GO:0004803">
    <property type="term" value="F:transposase activity"/>
    <property type="evidence" value="ECO:0007669"/>
    <property type="project" value="InterPro"/>
</dbReference>
<proteinExistence type="predicted"/>
<dbReference type="STRING" id="1121877.FEAC_19130"/>
<dbReference type="Gene3D" id="1.10.10.10">
    <property type="entry name" value="Winged helix-like DNA-binding domain superfamily/Winged helix DNA-binding domain"/>
    <property type="match status" value="1"/>
</dbReference>
<sequence>MAQVKRYSPEVRDRAIRMVVDHRGEYPSQWAAIQSVANKLGMTPETLRIWVRQTEIDTGDREGVTSEAKERVRQLERENAELKRANEILRAVSIFFATELDGQPGTKRNK</sequence>
<keyword evidence="3" id="KW-1185">Reference proteome</keyword>
<evidence type="ECO:0000313" key="2">
    <source>
        <dbReference type="EMBL" id="KJE76303.1"/>
    </source>
</evidence>
<dbReference type="InterPro" id="IPR009057">
    <property type="entry name" value="Homeodomain-like_sf"/>
</dbReference>
<dbReference type="Proteomes" id="UP000032336">
    <property type="component" value="Unassembled WGS sequence"/>
</dbReference>
<dbReference type="Pfam" id="PF01527">
    <property type="entry name" value="HTH_Tnp_1"/>
    <property type="match status" value="1"/>
</dbReference>
<comment type="caution">
    <text evidence="2">The sequence shown here is derived from an EMBL/GenBank/DDBJ whole genome shotgun (WGS) entry which is preliminary data.</text>
</comment>
<gene>
    <name evidence="2" type="ORF">FEAC_19130</name>
</gene>
<evidence type="ECO:0000256" key="1">
    <source>
        <dbReference type="SAM" id="Coils"/>
    </source>
</evidence>
<dbReference type="InterPro" id="IPR002514">
    <property type="entry name" value="Transposase_8"/>
</dbReference>
<evidence type="ECO:0000313" key="3">
    <source>
        <dbReference type="Proteomes" id="UP000032336"/>
    </source>
</evidence>
<dbReference type="GO" id="GO:0003677">
    <property type="term" value="F:DNA binding"/>
    <property type="evidence" value="ECO:0007669"/>
    <property type="project" value="InterPro"/>
</dbReference>
<reference evidence="2 3" key="1">
    <citation type="submission" date="2015-01" db="EMBL/GenBank/DDBJ databases">
        <title>Draft genome of the acidophilic iron oxidizer Ferrimicrobium acidiphilum strain T23.</title>
        <authorList>
            <person name="Poehlein A."/>
            <person name="Eisen S."/>
            <person name="Schloemann M."/>
            <person name="Johnson B.D."/>
            <person name="Daniel R."/>
            <person name="Muehling M."/>
        </authorList>
    </citation>
    <scope>NUCLEOTIDE SEQUENCE [LARGE SCALE GENOMIC DNA]</scope>
    <source>
        <strain evidence="2 3">T23</strain>
    </source>
</reference>
<protein>
    <submittedName>
        <fullName evidence="2">Transposase</fullName>
    </submittedName>
</protein>
<dbReference type="AlphaFoldDB" id="A0A0D8FSQ1"/>
<dbReference type="InterPro" id="IPR036388">
    <property type="entry name" value="WH-like_DNA-bd_sf"/>
</dbReference>
<dbReference type="SUPFAM" id="SSF46689">
    <property type="entry name" value="Homeodomain-like"/>
    <property type="match status" value="1"/>
</dbReference>
<accession>A0A0D8FSQ1</accession>
<dbReference type="GO" id="GO:0006313">
    <property type="term" value="P:DNA transposition"/>
    <property type="evidence" value="ECO:0007669"/>
    <property type="project" value="InterPro"/>
</dbReference>
<name>A0A0D8FSQ1_9ACTN</name>
<dbReference type="PATRIC" id="fig|1121877.4.peg.2128"/>
<keyword evidence="1" id="KW-0175">Coiled coil</keyword>